<dbReference type="Pfam" id="PF18741">
    <property type="entry name" value="MTES_1575"/>
    <property type="match status" value="1"/>
</dbReference>
<dbReference type="SUPFAM" id="SSF52980">
    <property type="entry name" value="Restriction endonuclease-like"/>
    <property type="match status" value="1"/>
</dbReference>
<protein>
    <recommendedName>
        <fullName evidence="1">Restriction endonuclease type II-like domain-containing protein</fullName>
    </recommendedName>
</protein>
<accession>A0A150B2D5</accession>
<dbReference type="RefSeq" id="WP_002037703.1">
    <property type="nucleotide sequence ID" value="NZ_CAKJVO010000022.1"/>
</dbReference>
<evidence type="ECO:0000313" key="5">
    <source>
        <dbReference type="Proteomes" id="UP000186535"/>
    </source>
</evidence>
<evidence type="ECO:0000259" key="1">
    <source>
        <dbReference type="Pfam" id="PF18741"/>
    </source>
</evidence>
<feature type="domain" description="Restriction endonuclease type II-like" evidence="1">
    <location>
        <begin position="52"/>
        <end position="142"/>
    </location>
</feature>
<dbReference type="InterPro" id="IPR011335">
    <property type="entry name" value="Restrct_endonuc-II-like"/>
</dbReference>
<reference evidence="3 5" key="2">
    <citation type="submission" date="2016-11" db="EMBL/GenBank/DDBJ databases">
        <title>Identification of Bacillus cereus isolated from egg-white.</title>
        <authorList>
            <person name="Soni A."/>
            <person name="Oey I."/>
            <person name="Silcock P."/>
            <person name="Bremer P."/>
        </authorList>
    </citation>
    <scope>NUCLEOTIDE SEQUENCE [LARGE SCALE GENOMIC DNA]</scope>
    <source>
        <strain evidence="3 5">NZAS03</strain>
    </source>
</reference>
<dbReference type="Proteomes" id="UP000075591">
    <property type="component" value="Unassembled WGS sequence"/>
</dbReference>
<sequence length="162" mass="19341">MQLLFTFFIICLFIYGIAFAIKNAQLKFSPKQRTDQRDIGIKHNREKCGNRFEREVFDCLVKLGYYPLSQVKEGRYRLDFVLLENNKRIVIECDGDIFHNAQHDKKRDAYLKKAGYVSVLRIKYSQWKEDKNKCILRLESKLYELQHLPSTHPSFNLQFNIE</sequence>
<dbReference type="EMBL" id="MPON01000020">
    <property type="protein sequence ID" value="OKA32510.1"/>
    <property type="molecule type" value="Genomic_DNA"/>
</dbReference>
<dbReference type="Proteomes" id="UP000186535">
    <property type="component" value="Unassembled WGS sequence"/>
</dbReference>
<comment type="caution">
    <text evidence="2">The sequence shown here is derived from an EMBL/GenBank/DDBJ whole genome shotgun (WGS) entry which is preliminary data.</text>
</comment>
<name>A0A150B2D5_BACCE</name>
<proteinExistence type="predicted"/>
<dbReference type="AlphaFoldDB" id="A0A150B2D5"/>
<dbReference type="Gene3D" id="3.40.960.10">
    <property type="entry name" value="VSR Endonuclease"/>
    <property type="match status" value="1"/>
</dbReference>
<evidence type="ECO:0000313" key="2">
    <source>
        <dbReference type="EMBL" id="KXX95487.1"/>
    </source>
</evidence>
<gene>
    <name evidence="2" type="ORF">AT274_04135</name>
    <name evidence="3" type="ORF">BJR07_27615</name>
</gene>
<dbReference type="InterPro" id="IPR049468">
    <property type="entry name" value="Restrct_endonuc-II-like_dom"/>
</dbReference>
<evidence type="ECO:0000313" key="4">
    <source>
        <dbReference type="Proteomes" id="UP000075591"/>
    </source>
</evidence>
<organism evidence="2 4">
    <name type="scientific">Bacillus cereus</name>
    <dbReference type="NCBI Taxonomy" id="1396"/>
    <lineage>
        <taxon>Bacteria</taxon>
        <taxon>Bacillati</taxon>
        <taxon>Bacillota</taxon>
        <taxon>Bacilli</taxon>
        <taxon>Bacillales</taxon>
        <taxon>Bacillaceae</taxon>
        <taxon>Bacillus</taxon>
        <taxon>Bacillus cereus group</taxon>
    </lineage>
</organism>
<dbReference type="EMBL" id="LOMT01000101">
    <property type="protein sequence ID" value="KXX95487.1"/>
    <property type="molecule type" value="Genomic_DNA"/>
</dbReference>
<evidence type="ECO:0000313" key="3">
    <source>
        <dbReference type="EMBL" id="OKA32510.1"/>
    </source>
</evidence>
<reference evidence="2 4" key="1">
    <citation type="submission" date="2015-12" db="EMBL/GenBank/DDBJ databases">
        <title>Bacillus cereus Group isolate.</title>
        <authorList>
            <person name="Kovac J."/>
        </authorList>
    </citation>
    <scope>NUCLEOTIDE SEQUENCE [LARGE SCALE GENOMIC DNA]</scope>
    <source>
        <strain evidence="2 4">FSL W8-0275</strain>
    </source>
</reference>